<dbReference type="GO" id="GO:0005765">
    <property type="term" value="C:lysosomal membrane"/>
    <property type="evidence" value="ECO:0007669"/>
    <property type="project" value="UniProtKB-SubCell"/>
</dbReference>
<dbReference type="Proteomes" id="UP001516400">
    <property type="component" value="Unassembled WGS sequence"/>
</dbReference>
<keyword evidence="20" id="KW-0067">ATP-binding</keyword>
<feature type="transmembrane region" description="Helical" evidence="41">
    <location>
        <begin position="548"/>
        <end position="567"/>
    </location>
</feature>
<keyword evidence="24" id="KW-0496">Mitochondrion</keyword>
<dbReference type="InterPro" id="IPR027417">
    <property type="entry name" value="P-loop_NTPase"/>
</dbReference>
<evidence type="ECO:0000259" key="42">
    <source>
        <dbReference type="PROSITE" id="PS50893"/>
    </source>
</evidence>
<comment type="catalytic activity">
    <reaction evidence="38">
        <text>uroporphyrin III(in) + ATP + H2O = uroporphyrin III(out) + ADP + phosphate + H(+)</text>
        <dbReference type="Rhea" id="RHEA:66776"/>
        <dbReference type="ChEBI" id="CHEBI:15377"/>
        <dbReference type="ChEBI" id="CHEBI:15378"/>
        <dbReference type="ChEBI" id="CHEBI:30616"/>
        <dbReference type="ChEBI" id="CHEBI:43474"/>
        <dbReference type="ChEBI" id="CHEBI:167479"/>
        <dbReference type="ChEBI" id="CHEBI:456216"/>
    </reaction>
    <physiologicalReaction direction="left-to-right" evidence="38">
        <dbReference type="Rhea" id="RHEA:66777"/>
    </physiologicalReaction>
</comment>
<evidence type="ECO:0000313" key="45">
    <source>
        <dbReference type="Proteomes" id="UP001516400"/>
    </source>
</evidence>
<keyword evidence="12" id="KW-0813">Transport</keyword>
<dbReference type="GO" id="GO:0005524">
    <property type="term" value="F:ATP binding"/>
    <property type="evidence" value="ECO:0007669"/>
    <property type="project" value="UniProtKB-KW"/>
</dbReference>
<dbReference type="AlphaFoldDB" id="A0ABD2MWZ8"/>
<dbReference type="GO" id="GO:0015439">
    <property type="term" value="F:ABC-type heme transporter activity"/>
    <property type="evidence" value="ECO:0007669"/>
    <property type="project" value="UniProtKB-EC"/>
</dbReference>
<keyword evidence="14" id="KW-0964">Secreted</keyword>
<dbReference type="InterPro" id="IPR017871">
    <property type="entry name" value="ABC_transporter-like_CS"/>
</dbReference>
<protein>
    <recommendedName>
        <fullName evidence="31">ATP-binding cassette sub-family B member 6</fullName>
        <ecNumber evidence="30">7.6.2.5</ecNumber>
    </recommendedName>
    <alternativeName>
        <fullName evidence="32">ABC-type heme transporter ABCB6</fullName>
    </alternativeName>
</protein>
<keyword evidence="45" id="KW-1185">Reference proteome</keyword>
<dbReference type="PROSITE" id="PS50893">
    <property type="entry name" value="ABC_TRANSPORTER_2"/>
    <property type="match status" value="1"/>
</dbReference>
<evidence type="ECO:0000256" key="29">
    <source>
        <dbReference type="ARBA" id="ARBA00024363"/>
    </source>
</evidence>
<evidence type="ECO:0000256" key="10">
    <source>
        <dbReference type="ARBA" id="ARBA00004656"/>
    </source>
</evidence>
<evidence type="ECO:0000256" key="9">
    <source>
        <dbReference type="ARBA" id="ARBA00004653"/>
    </source>
</evidence>
<feature type="transmembrane region" description="Helical" evidence="41">
    <location>
        <begin position="198"/>
        <end position="216"/>
    </location>
</feature>
<evidence type="ECO:0000256" key="26">
    <source>
        <dbReference type="ARBA" id="ARBA00023157"/>
    </source>
</evidence>
<comment type="catalytic activity">
    <reaction evidence="40">
        <text>coproporphyrin I(in) + ATP + H2O = coproporphyrin I(out) + ADP + phosphate + H(+)</text>
        <dbReference type="Rhea" id="RHEA:66768"/>
        <dbReference type="ChEBI" id="CHEBI:15377"/>
        <dbReference type="ChEBI" id="CHEBI:15378"/>
        <dbReference type="ChEBI" id="CHEBI:30616"/>
        <dbReference type="ChEBI" id="CHEBI:43474"/>
        <dbReference type="ChEBI" id="CHEBI:167478"/>
        <dbReference type="ChEBI" id="CHEBI:456216"/>
    </reaction>
    <physiologicalReaction direction="left-to-right" evidence="40">
        <dbReference type="Rhea" id="RHEA:66769"/>
    </physiologicalReaction>
</comment>
<evidence type="ECO:0000256" key="39">
    <source>
        <dbReference type="ARBA" id="ARBA00048636"/>
    </source>
</evidence>
<evidence type="ECO:0000256" key="4">
    <source>
        <dbReference type="ARBA" id="ARBA00004374"/>
    </source>
</evidence>
<evidence type="ECO:0000256" key="3">
    <source>
        <dbReference type="ARBA" id="ARBA00004337"/>
    </source>
</evidence>
<evidence type="ECO:0000256" key="25">
    <source>
        <dbReference type="ARBA" id="ARBA00023136"/>
    </source>
</evidence>
<evidence type="ECO:0000256" key="20">
    <source>
        <dbReference type="ARBA" id="ARBA00022840"/>
    </source>
</evidence>
<evidence type="ECO:0000256" key="32">
    <source>
        <dbReference type="ARBA" id="ARBA00031413"/>
    </source>
</evidence>
<evidence type="ECO:0000256" key="5">
    <source>
        <dbReference type="ARBA" id="ARBA00004414"/>
    </source>
</evidence>
<dbReference type="Pfam" id="PF16185">
    <property type="entry name" value="MTABC_N"/>
    <property type="match status" value="1"/>
</dbReference>
<feature type="transmembrane region" description="Helical" evidence="41">
    <location>
        <begin position="321"/>
        <end position="341"/>
    </location>
</feature>
<keyword evidence="15 41" id="KW-0812">Transmembrane</keyword>
<comment type="catalytic activity">
    <reaction evidence="35">
        <text>uroporphyrin I(in) + ATP + H2O = uroporphyrin I(out) + ADP + phosphate + H(+)</text>
        <dbReference type="Rhea" id="RHEA:66772"/>
        <dbReference type="ChEBI" id="CHEBI:15377"/>
        <dbReference type="ChEBI" id="CHEBI:15378"/>
        <dbReference type="ChEBI" id="CHEBI:30616"/>
        <dbReference type="ChEBI" id="CHEBI:43474"/>
        <dbReference type="ChEBI" id="CHEBI:167480"/>
        <dbReference type="ChEBI" id="CHEBI:456216"/>
    </reaction>
    <physiologicalReaction direction="left-to-right" evidence="35">
        <dbReference type="Rhea" id="RHEA:66773"/>
    </physiologicalReaction>
</comment>
<feature type="transmembrane region" description="Helical" evidence="41">
    <location>
        <begin position="120"/>
        <end position="140"/>
    </location>
</feature>
<dbReference type="GO" id="GO:0005789">
    <property type="term" value="C:endoplasmic reticulum membrane"/>
    <property type="evidence" value="ECO:0007669"/>
    <property type="project" value="UniProtKB-SubCell"/>
</dbReference>
<evidence type="ECO:0000259" key="43">
    <source>
        <dbReference type="PROSITE" id="PS50929"/>
    </source>
</evidence>
<keyword evidence="26" id="KW-1015">Disulfide bond</keyword>
<comment type="caution">
    <text evidence="44">The sequence shown here is derived from an EMBL/GenBank/DDBJ whole genome shotgun (WGS) entry which is preliminary data.</text>
</comment>
<dbReference type="InterPro" id="IPR011527">
    <property type="entry name" value="ABC1_TM_dom"/>
</dbReference>
<dbReference type="SUPFAM" id="SSF52540">
    <property type="entry name" value="P-loop containing nucleoside triphosphate hydrolases"/>
    <property type="match status" value="1"/>
</dbReference>
<dbReference type="GO" id="GO:0031901">
    <property type="term" value="C:early endosome membrane"/>
    <property type="evidence" value="ECO:0007669"/>
    <property type="project" value="UniProtKB-SubCell"/>
</dbReference>
<evidence type="ECO:0000256" key="17">
    <source>
        <dbReference type="ARBA" id="ARBA00022753"/>
    </source>
</evidence>
<dbReference type="SMART" id="SM00382">
    <property type="entry name" value="AAA"/>
    <property type="match status" value="1"/>
</dbReference>
<dbReference type="FunFam" id="1.20.1560.10:FF:000022">
    <property type="entry name" value="ATP-binding cassette sub-family B member 6, mitochondrial"/>
    <property type="match status" value="1"/>
</dbReference>
<evidence type="ECO:0000256" key="24">
    <source>
        <dbReference type="ARBA" id="ARBA00023128"/>
    </source>
</evidence>
<comment type="subunit">
    <text evidence="11">Homodimer.</text>
</comment>
<evidence type="ECO:0000256" key="31">
    <source>
        <dbReference type="ARBA" id="ARBA00024439"/>
    </source>
</evidence>
<evidence type="ECO:0000256" key="30">
    <source>
        <dbReference type="ARBA" id="ARBA00024385"/>
    </source>
</evidence>
<evidence type="ECO:0000256" key="22">
    <source>
        <dbReference type="ARBA" id="ARBA00022989"/>
    </source>
</evidence>
<accession>A0ABD2MWZ8</accession>
<evidence type="ECO:0000256" key="21">
    <source>
        <dbReference type="ARBA" id="ARBA00022967"/>
    </source>
</evidence>
<evidence type="ECO:0000256" key="6">
    <source>
        <dbReference type="ARBA" id="ARBA00004477"/>
    </source>
</evidence>
<comment type="subcellular location">
    <subcellularLocation>
        <location evidence="8">Cell membrane</location>
        <topology evidence="8">Multi-pass membrane protein</topology>
    </subcellularLocation>
    <subcellularLocation>
        <location evidence="1">Early endosome membrane</location>
    </subcellularLocation>
    <subcellularLocation>
        <location evidence="6">Endoplasmic reticulum membrane</location>
        <topology evidence="6">Multi-pass membrane protein</topology>
    </subcellularLocation>
    <subcellularLocation>
        <location evidence="3">Endosome membrane</location>
        <topology evidence="3">Multi-pass membrane protein</topology>
    </subcellularLocation>
    <subcellularLocation>
        <location evidence="2">Endosome</location>
        <location evidence="2">Multivesicular body membrane</location>
    </subcellularLocation>
    <subcellularLocation>
        <location evidence="9">Golgi apparatus membrane</location>
        <topology evidence="9">Multi-pass membrane protein</topology>
    </subcellularLocation>
    <subcellularLocation>
        <location evidence="5">Late endosome membrane</location>
    </subcellularLocation>
    <subcellularLocation>
        <location evidence="10">Lysosome membrane</location>
    </subcellularLocation>
    <subcellularLocation>
        <location evidence="28">Melanosome membrane</location>
    </subcellularLocation>
    <subcellularLocation>
        <location evidence="4">Mitochondrion outer membrane</location>
        <topology evidence="4">Multi-pass membrane protein</topology>
    </subcellularLocation>
    <subcellularLocation>
        <location evidence="7">Secreted</location>
        <location evidence="7">Extracellular exosome</location>
    </subcellularLocation>
</comment>
<dbReference type="SUPFAM" id="SSF90123">
    <property type="entry name" value="ABC transporter transmembrane region"/>
    <property type="match status" value="1"/>
</dbReference>
<evidence type="ECO:0000256" key="33">
    <source>
        <dbReference type="ARBA" id="ARBA00047649"/>
    </source>
</evidence>
<evidence type="ECO:0000256" key="14">
    <source>
        <dbReference type="ARBA" id="ARBA00022525"/>
    </source>
</evidence>
<keyword evidence="21" id="KW-1278">Translocase</keyword>
<evidence type="ECO:0000256" key="12">
    <source>
        <dbReference type="ARBA" id="ARBA00022448"/>
    </source>
</evidence>
<evidence type="ECO:0000256" key="1">
    <source>
        <dbReference type="ARBA" id="ARBA00004146"/>
    </source>
</evidence>
<dbReference type="GO" id="GO:0032585">
    <property type="term" value="C:multivesicular body membrane"/>
    <property type="evidence" value="ECO:0007669"/>
    <property type="project" value="UniProtKB-SubCell"/>
</dbReference>
<reference evidence="44 45" key="1">
    <citation type="journal article" date="2021" name="BMC Biol.">
        <title>Horizontally acquired antibacterial genes associated with adaptive radiation of ladybird beetles.</title>
        <authorList>
            <person name="Li H.S."/>
            <person name="Tang X.F."/>
            <person name="Huang Y.H."/>
            <person name="Xu Z.Y."/>
            <person name="Chen M.L."/>
            <person name="Du X.Y."/>
            <person name="Qiu B.Y."/>
            <person name="Chen P.T."/>
            <person name="Zhang W."/>
            <person name="Slipinski A."/>
            <person name="Escalona H.E."/>
            <person name="Waterhouse R.M."/>
            <person name="Zwick A."/>
            <person name="Pang H."/>
        </authorList>
    </citation>
    <scope>NUCLEOTIDE SEQUENCE [LARGE SCALE GENOMIC DNA]</scope>
    <source>
        <strain evidence="44">SYSU2018</strain>
    </source>
</reference>
<comment type="catalytic activity">
    <reaction evidence="34">
        <text>coproporphyrinogen III(in) + ATP + H2O = coproporphyrinogen III(out) + ADP + phosphate + H(+)</text>
        <dbReference type="Rhea" id="RHEA:66680"/>
        <dbReference type="ChEBI" id="CHEBI:15377"/>
        <dbReference type="ChEBI" id="CHEBI:15378"/>
        <dbReference type="ChEBI" id="CHEBI:30616"/>
        <dbReference type="ChEBI" id="CHEBI:43474"/>
        <dbReference type="ChEBI" id="CHEBI:57309"/>
        <dbReference type="ChEBI" id="CHEBI:456216"/>
    </reaction>
    <physiologicalReaction direction="left-to-right" evidence="34">
        <dbReference type="Rhea" id="RHEA:66681"/>
    </physiologicalReaction>
</comment>
<keyword evidence="19" id="KW-0256">Endoplasmic reticulum</keyword>
<comment type="similarity">
    <text evidence="29">Belongs to the ABC transporter superfamily. ABCB family. Heavy Metal importer (TC 3.A.1.210) subfamily.</text>
</comment>
<dbReference type="InterPro" id="IPR036640">
    <property type="entry name" value="ABC1_TM_sf"/>
</dbReference>
<dbReference type="GO" id="GO:0005741">
    <property type="term" value="C:mitochondrial outer membrane"/>
    <property type="evidence" value="ECO:0007669"/>
    <property type="project" value="UniProtKB-SubCell"/>
</dbReference>
<feature type="transmembrane region" description="Helical" evidence="41">
    <location>
        <begin position="398"/>
        <end position="421"/>
    </location>
</feature>
<dbReference type="PROSITE" id="PS00211">
    <property type="entry name" value="ABC_TRANSPORTER_1"/>
    <property type="match status" value="1"/>
</dbReference>
<dbReference type="InterPro" id="IPR032410">
    <property type="entry name" value="ABCB6_N"/>
</dbReference>
<gene>
    <name evidence="44" type="ORF">HHI36_021520</name>
</gene>
<evidence type="ECO:0000256" key="36">
    <source>
        <dbReference type="ARBA" id="ARBA00048309"/>
    </source>
</evidence>
<dbReference type="GO" id="GO:0000139">
    <property type="term" value="C:Golgi membrane"/>
    <property type="evidence" value="ECO:0007669"/>
    <property type="project" value="UniProtKB-SubCell"/>
</dbReference>
<evidence type="ECO:0000256" key="35">
    <source>
        <dbReference type="ARBA" id="ARBA00047789"/>
    </source>
</evidence>
<dbReference type="PANTHER" id="PTHR24221:SF654">
    <property type="entry name" value="ATP-BINDING CASSETTE SUB-FAMILY B MEMBER 6"/>
    <property type="match status" value="1"/>
</dbReference>
<dbReference type="Pfam" id="PF00664">
    <property type="entry name" value="ABC_membrane"/>
    <property type="match status" value="1"/>
</dbReference>
<evidence type="ECO:0000256" key="8">
    <source>
        <dbReference type="ARBA" id="ARBA00004651"/>
    </source>
</evidence>
<evidence type="ECO:0000256" key="13">
    <source>
        <dbReference type="ARBA" id="ARBA00022475"/>
    </source>
</evidence>
<feature type="transmembrane region" description="Helical" evidence="41">
    <location>
        <begin position="52"/>
        <end position="72"/>
    </location>
</feature>
<keyword evidence="13" id="KW-1003">Cell membrane</keyword>
<evidence type="ECO:0000256" key="7">
    <source>
        <dbReference type="ARBA" id="ARBA00004550"/>
    </source>
</evidence>
<evidence type="ECO:0000256" key="16">
    <source>
        <dbReference type="ARBA" id="ARBA00022741"/>
    </source>
</evidence>
<dbReference type="PANTHER" id="PTHR24221">
    <property type="entry name" value="ATP-BINDING CASSETTE SUB-FAMILY B"/>
    <property type="match status" value="1"/>
</dbReference>
<evidence type="ECO:0000256" key="19">
    <source>
        <dbReference type="ARBA" id="ARBA00022824"/>
    </source>
</evidence>
<dbReference type="PROSITE" id="PS50929">
    <property type="entry name" value="ABC_TM1F"/>
    <property type="match status" value="1"/>
</dbReference>
<evidence type="ECO:0000256" key="34">
    <source>
        <dbReference type="ARBA" id="ARBA00047753"/>
    </source>
</evidence>
<evidence type="ECO:0000256" key="38">
    <source>
        <dbReference type="ARBA" id="ARBA00048510"/>
    </source>
</evidence>
<comment type="catalytic activity">
    <reaction evidence="33">
        <text>heme b(in) + ATP + H2O = heme b(out) + ADP + phosphate + H(+)</text>
        <dbReference type="Rhea" id="RHEA:19261"/>
        <dbReference type="ChEBI" id="CHEBI:15377"/>
        <dbReference type="ChEBI" id="CHEBI:15378"/>
        <dbReference type="ChEBI" id="CHEBI:30616"/>
        <dbReference type="ChEBI" id="CHEBI:43474"/>
        <dbReference type="ChEBI" id="CHEBI:60344"/>
        <dbReference type="ChEBI" id="CHEBI:456216"/>
        <dbReference type="EC" id="7.6.2.5"/>
    </reaction>
    <physiologicalReaction direction="left-to-right" evidence="33">
        <dbReference type="Rhea" id="RHEA:19262"/>
    </physiologicalReaction>
</comment>
<keyword evidence="22 41" id="KW-1133">Transmembrane helix</keyword>
<keyword evidence="18" id="KW-1000">Mitochondrion outer membrane</keyword>
<feature type="transmembrane region" description="Helical" evidence="41">
    <location>
        <begin position="92"/>
        <end position="114"/>
    </location>
</feature>
<organism evidence="44 45">
    <name type="scientific">Cryptolaemus montrouzieri</name>
    <dbReference type="NCBI Taxonomy" id="559131"/>
    <lineage>
        <taxon>Eukaryota</taxon>
        <taxon>Metazoa</taxon>
        <taxon>Ecdysozoa</taxon>
        <taxon>Arthropoda</taxon>
        <taxon>Hexapoda</taxon>
        <taxon>Insecta</taxon>
        <taxon>Pterygota</taxon>
        <taxon>Neoptera</taxon>
        <taxon>Endopterygota</taxon>
        <taxon>Coleoptera</taxon>
        <taxon>Polyphaga</taxon>
        <taxon>Cucujiformia</taxon>
        <taxon>Coccinelloidea</taxon>
        <taxon>Coccinellidae</taxon>
        <taxon>Scymninae</taxon>
        <taxon>Scymnini</taxon>
        <taxon>Cryptolaemus</taxon>
    </lineage>
</organism>
<comment type="catalytic activity">
    <reaction evidence="37">
        <text>pheophorbide a(in) + ATP + H2O = pheophorbide a(out) + ADP + phosphate + H(+)</text>
        <dbReference type="Rhea" id="RHEA:61360"/>
        <dbReference type="ChEBI" id="CHEBI:15377"/>
        <dbReference type="ChEBI" id="CHEBI:15378"/>
        <dbReference type="ChEBI" id="CHEBI:30616"/>
        <dbReference type="ChEBI" id="CHEBI:43474"/>
        <dbReference type="ChEBI" id="CHEBI:58687"/>
        <dbReference type="ChEBI" id="CHEBI:456216"/>
    </reaction>
    <physiologicalReaction direction="left-to-right" evidence="37">
        <dbReference type="Rhea" id="RHEA:61361"/>
    </physiologicalReaction>
</comment>
<dbReference type="FunFam" id="3.40.50.300:FF:000186">
    <property type="entry name" value="ATP-binding cassette sub-family B member 7, mitochondrial"/>
    <property type="match status" value="1"/>
</dbReference>
<dbReference type="InterPro" id="IPR003439">
    <property type="entry name" value="ABC_transporter-like_ATP-bd"/>
</dbReference>
<proteinExistence type="inferred from homology"/>
<feature type="transmembrane region" description="Helical" evidence="41">
    <location>
        <begin position="518"/>
        <end position="536"/>
    </location>
</feature>
<dbReference type="CDD" id="cd03253">
    <property type="entry name" value="ABCC_ATM1_transporter"/>
    <property type="match status" value="1"/>
</dbReference>
<dbReference type="EMBL" id="JABFTP020000042">
    <property type="protein sequence ID" value="KAL3271020.1"/>
    <property type="molecule type" value="Genomic_DNA"/>
</dbReference>
<sequence length="859" mass="98843">MDDKMTTNYSAFGKDFELDKFPPKYIDFCPLNISIWDVWLDHGVSQCFMETFTASILFVFLFIAGTIQMCMYRKYGSEVSPIHLIGSKLYCLQIFVILMIPILEVTRFVLQLTVLHDKNLYGYMLVSLVLTLLTFLYCLWILRVERHYMLPSVPTRGHGIVLLLFWTMVFVAENLAFLNLGQDSWWFHLQTFEDKIEMGLFVVRYISSMLMFVLGLKAPGIMQNIDYFNLHDTTRNLRLPQNNENRSTWNNFWRKIRTLSPFLWPKKDFCLQFRVVFCFLLLAGGRVINLYVPIYNKLIVDSMTPHGKNQDEALRFRWDWILLYVLFKFLQGGGTGGMGLLNNFRSFLWIRIQQYTTREVEVELFRHLHSLSLRWHLSRKTGEVLRVMDRGTDSINNLLNYILFSIVPTIVDILIAVVFFVTAFNVWFGLIVFVTMVLYIILTIAITEWRTKFQRRMNLADNETRARSVDSLLNFETVKYYGAEQYEVDAYREAILKFQKEEWLSSITLNILNTVQNVIICGGLLIGSLLCVHMVVETHELTVGDYVLFASYIVQLYVPLNWFGSYYRAIQKNFVDMENMFDLLKEDQEVIDAPGAGPIVVKRGTVEFNNVSFGYLPEKLILKNVTFTVPSGKTIALVGPSGSGKSTIIRLLFRFYDVETGNILVDGQNIKTVTQDSLRSAIGVVPQDTVLFNNSIRYNIKYGRLTATDADIIEAARGADIHDKILTFVDAYDTQVGERGLRLSGGEKQRVAIARTLLKAPQIVLLDEATSALDTQTERNIQESLNRMCANRTTIIVAHRLSTIIHADEILVLQDGEIMERGKHEHLIGQDGIYASMWRQQLDKDTNLISSLENSATHS</sequence>
<evidence type="ECO:0000256" key="23">
    <source>
        <dbReference type="ARBA" id="ARBA00023034"/>
    </source>
</evidence>
<feature type="transmembrane region" description="Helical" evidence="41">
    <location>
        <begin position="275"/>
        <end position="294"/>
    </location>
</feature>
<evidence type="ECO:0000256" key="40">
    <source>
        <dbReference type="ARBA" id="ARBA00049398"/>
    </source>
</evidence>
<keyword evidence="16" id="KW-0547">Nucleotide-binding</keyword>
<name>A0ABD2MWZ8_9CUCU</name>
<dbReference type="Gene3D" id="1.20.1560.10">
    <property type="entry name" value="ABC transporter type 1, transmembrane domain"/>
    <property type="match status" value="1"/>
</dbReference>
<feature type="transmembrane region" description="Helical" evidence="41">
    <location>
        <begin position="427"/>
        <end position="447"/>
    </location>
</feature>
<comment type="catalytic activity">
    <reaction evidence="39">
        <text>coproporphyrin III(in) + ATP + H2O = coproporphyrin III(out) + ADP + phosphate + H(+)</text>
        <dbReference type="Rhea" id="RHEA:66664"/>
        <dbReference type="ChEBI" id="CHEBI:15377"/>
        <dbReference type="ChEBI" id="CHEBI:15378"/>
        <dbReference type="ChEBI" id="CHEBI:30616"/>
        <dbReference type="ChEBI" id="CHEBI:43474"/>
        <dbReference type="ChEBI" id="CHEBI:131725"/>
        <dbReference type="ChEBI" id="CHEBI:456216"/>
    </reaction>
    <physiologicalReaction direction="left-to-right" evidence="39">
        <dbReference type="Rhea" id="RHEA:66665"/>
    </physiologicalReaction>
</comment>
<feature type="transmembrane region" description="Helical" evidence="41">
    <location>
        <begin position="160"/>
        <end position="178"/>
    </location>
</feature>
<evidence type="ECO:0000256" key="41">
    <source>
        <dbReference type="SAM" id="Phobius"/>
    </source>
</evidence>
<dbReference type="Pfam" id="PF00005">
    <property type="entry name" value="ABC_tran"/>
    <property type="match status" value="1"/>
</dbReference>
<dbReference type="GO" id="GO:0005576">
    <property type="term" value="C:extracellular region"/>
    <property type="evidence" value="ECO:0007669"/>
    <property type="project" value="UniProtKB-SubCell"/>
</dbReference>
<evidence type="ECO:0000256" key="15">
    <source>
        <dbReference type="ARBA" id="ARBA00022692"/>
    </source>
</evidence>
<dbReference type="InterPro" id="IPR039421">
    <property type="entry name" value="Type_1_exporter"/>
</dbReference>
<dbReference type="EC" id="7.6.2.5" evidence="30"/>
<evidence type="ECO:0000256" key="2">
    <source>
        <dbReference type="ARBA" id="ARBA00004333"/>
    </source>
</evidence>
<evidence type="ECO:0000256" key="18">
    <source>
        <dbReference type="ARBA" id="ARBA00022787"/>
    </source>
</evidence>
<feature type="domain" description="ABC transmembrane type-1" evidence="43">
    <location>
        <begin position="276"/>
        <end position="572"/>
    </location>
</feature>
<keyword evidence="17" id="KW-0967">Endosome</keyword>
<dbReference type="CDD" id="cd18581">
    <property type="entry name" value="ABC_6TM_ABCB6"/>
    <property type="match status" value="1"/>
</dbReference>
<dbReference type="InterPro" id="IPR003593">
    <property type="entry name" value="AAA+_ATPase"/>
</dbReference>
<keyword evidence="23" id="KW-0333">Golgi apparatus</keyword>
<dbReference type="Gene3D" id="3.40.50.300">
    <property type="entry name" value="P-loop containing nucleotide triphosphate hydrolases"/>
    <property type="match status" value="1"/>
</dbReference>
<evidence type="ECO:0000256" key="27">
    <source>
        <dbReference type="ARBA" id="ARBA00023228"/>
    </source>
</evidence>
<keyword evidence="25 41" id="KW-0472">Membrane</keyword>
<feature type="domain" description="ABC transporter" evidence="42">
    <location>
        <begin position="606"/>
        <end position="840"/>
    </location>
</feature>
<keyword evidence="27" id="KW-0458">Lysosome</keyword>
<evidence type="ECO:0000256" key="11">
    <source>
        <dbReference type="ARBA" id="ARBA00011738"/>
    </source>
</evidence>
<dbReference type="GO" id="GO:0005886">
    <property type="term" value="C:plasma membrane"/>
    <property type="evidence" value="ECO:0007669"/>
    <property type="project" value="UniProtKB-SubCell"/>
</dbReference>
<evidence type="ECO:0000256" key="37">
    <source>
        <dbReference type="ARBA" id="ARBA00048455"/>
    </source>
</evidence>
<comment type="catalytic activity">
    <reaction evidence="36">
        <text>protoporphyrin IX(in) + ATP + H2O = protoporphyrin IX(out) + ADP + phosphate + H(+)</text>
        <dbReference type="Rhea" id="RHEA:61336"/>
        <dbReference type="ChEBI" id="CHEBI:15377"/>
        <dbReference type="ChEBI" id="CHEBI:15378"/>
        <dbReference type="ChEBI" id="CHEBI:30616"/>
        <dbReference type="ChEBI" id="CHEBI:43474"/>
        <dbReference type="ChEBI" id="CHEBI:57306"/>
        <dbReference type="ChEBI" id="CHEBI:456216"/>
    </reaction>
    <physiologicalReaction direction="left-to-right" evidence="36">
        <dbReference type="Rhea" id="RHEA:61337"/>
    </physiologicalReaction>
</comment>
<evidence type="ECO:0000256" key="28">
    <source>
        <dbReference type="ARBA" id="ARBA00024320"/>
    </source>
</evidence>
<evidence type="ECO:0000313" key="44">
    <source>
        <dbReference type="EMBL" id="KAL3271020.1"/>
    </source>
</evidence>